<comment type="caution">
    <text evidence="1">The sequence shown here is derived from an EMBL/GenBank/DDBJ whole genome shotgun (WGS) entry which is preliminary data.</text>
</comment>
<dbReference type="EMBL" id="BJVR01000004">
    <property type="protein sequence ID" value="GEL49665.1"/>
    <property type="molecule type" value="Genomic_DNA"/>
</dbReference>
<gene>
    <name evidence="1" type="ORF">ATR01nite_07400</name>
</gene>
<dbReference type="AlphaFoldDB" id="A0A511FKA5"/>
<evidence type="ECO:0000313" key="2">
    <source>
        <dbReference type="Proteomes" id="UP000321800"/>
    </source>
</evidence>
<protein>
    <submittedName>
        <fullName evidence="1">Uncharacterized protein</fullName>
    </submittedName>
</protein>
<accession>A0A511FKA5</accession>
<evidence type="ECO:0000313" key="1">
    <source>
        <dbReference type="EMBL" id="GEL49665.1"/>
    </source>
</evidence>
<organism evidence="1 2">
    <name type="scientific">Acetobacter tropicalis</name>
    <dbReference type="NCBI Taxonomy" id="104102"/>
    <lineage>
        <taxon>Bacteria</taxon>
        <taxon>Pseudomonadati</taxon>
        <taxon>Pseudomonadota</taxon>
        <taxon>Alphaproteobacteria</taxon>
        <taxon>Acetobacterales</taxon>
        <taxon>Acetobacteraceae</taxon>
        <taxon>Acetobacter</taxon>
    </lineage>
</organism>
<dbReference type="Proteomes" id="UP000321800">
    <property type="component" value="Unassembled WGS sequence"/>
</dbReference>
<reference evidence="1 2" key="1">
    <citation type="submission" date="2019-07" db="EMBL/GenBank/DDBJ databases">
        <title>Whole genome shotgun sequence of Acetobacter tropicalis NBRC 16470.</title>
        <authorList>
            <person name="Hosoyama A."/>
            <person name="Uohara A."/>
            <person name="Ohji S."/>
            <person name="Ichikawa N."/>
        </authorList>
    </citation>
    <scope>NUCLEOTIDE SEQUENCE [LARGE SCALE GENOMIC DNA]</scope>
    <source>
        <strain evidence="1 2">NBRC 16470</strain>
    </source>
</reference>
<name>A0A511FKA5_9PROT</name>
<proteinExistence type="predicted"/>
<sequence>MHGFRLCCLSGGYWREPAPEEGENQTLDGQEKETPFALAEGRQKQRQRDAEAFSSFHFEKTASWV</sequence>